<dbReference type="KEGG" id="tad:TRIADDRAFT_60791"/>
<sequence>MRNSLYGVRLWSDLAKLARKQEVWDVARVASTFCLLYDDGRWNIIRANDSSLETTLPKVQNLVATNEEITAHNNTELMRILAEVYCIHGEAYLCKSRDEGTLLGDSPSPPQDPKLKQKNQVTNTLDDPDWKTYCDWVKSLWQTAINDFKRALQLGCELSESWLVYSAAAYLWNYCKHKFDQASFREFVPVFQPVLTAMKTIGINGESVLYSEISYVLAKGIIQPWLPELPTRIVLPLEVEKGKGGGGGGGNTTAGIAHSNTAISNRTVQSSMTGSDNSIVTAGMKVPRIINIDPDATPELKQAMDIIENALTLTNGSNDNNKIPLSLRHKMLTLWVYLRQLLNINIPRNLSHEHDENKTPVLSASKAITAVEMISSSRNGLGEFVNCPTLNDAIKWVESANISWNDCIVELYLWSKLALVSLQVKNFNNVISCSEKGLKFGTRTEITSLKSQKIQEW</sequence>
<dbReference type="OrthoDB" id="68437at2759"/>
<dbReference type="STRING" id="10228.B3S8Y8"/>
<dbReference type="GeneID" id="6758006"/>
<dbReference type="GO" id="GO:0060294">
    <property type="term" value="P:cilium movement involved in cell motility"/>
    <property type="evidence" value="ECO:0007669"/>
    <property type="project" value="InterPro"/>
</dbReference>
<dbReference type="CTD" id="6758006"/>
<dbReference type="PANTHER" id="PTHR15977">
    <property type="entry name" value="CILIA- AND FLAGELLA-ASSOCIATED PROTEIN 46"/>
    <property type="match status" value="1"/>
</dbReference>
<dbReference type="eggNOG" id="ENOG502QS2Z">
    <property type="taxonomic scope" value="Eukaryota"/>
</dbReference>
<organism evidence="1 2">
    <name type="scientific">Trichoplax adhaerens</name>
    <name type="common">Trichoplax reptans</name>
    <dbReference type="NCBI Taxonomy" id="10228"/>
    <lineage>
        <taxon>Eukaryota</taxon>
        <taxon>Metazoa</taxon>
        <taxon>Placozoa</taxon>
        <taxon>Uniplacotomia</taxon>
        <taxon>Trichoplacea</taxon>
        <taxon>Trichoplacidae</taxon>
        <taxon>Trichoplax</taxon>
    </lineage>
</organism>
<dbReference type="EMBL" id="DS985257">
    <property type="protein sequence ID" value="EDV20853.1"/>
    <property type="molecule type" value="Genomic_DNA"/>
</dbReference>
<dbReference type="Proteomes" id="UP000009022">
    <property type="component" value="Unassembled WGS sequence"/>
</dbReference>
<dbReference type="InParanoid" id="B3S8Y8"/>
<accession>B3S8Y8</accession>
<dbReference type="RefSeq" id="XP_002116794.1">
    <property type="nucleotide sequence ID" value="XM_002116758.1"/>
</dbReference>
<dbReference type="GO" id="GO:0035082">
    <property type="term" value="P:axoneme assembly"/>
    <property type="evidence" value="ECO:0007669"/>
    <property type="project" value="InterPro"/>
</dbReference>
<keyword evidence="2" id="KW-1185">Reference proteome</keyword>
<dbReference type="PANTHER" id="PTHR15977:SF15">
    <property type="entry name" value="CILIA- AND FLAGELLA-ASSOCIATED PROTEIN 46"/>
    <property type="match status" value="1"/>
</dbReference>
<dbReference type="OMA" id="ESANISW"/>
<protein>
    <submittedName>
        <fullName evidence="1">Uncharacterized protein</fullName>
    </submittedName>
</protein>
<proteinExistence type="predicted"/>
<evidence type="ECO:0000313" key="1">
    <source>
        <dbReference type="EMBL" id="EDV20853.1"/>
    </source>
</evidence>
<dbReference type="HOGENOM" id="CLU_598987_0_0_1"/>
<dbReference type="AlphaFoldDB" id="B3S8Y8"/>
<name>B3S8Y8_TRIAD</name>
<dbReference type="InterPro" id="IPR039586">
    <property type="entry name" value="CFAP46"/>
</dbReference>
<reference evidence="1 2" key="1">
    <citation type="journal article" date="2008" name="Nature">
        <title>The Trichoplax genome and the nature of placozoans.</title>
        <authorList>
            <person name="Srivastava M."/>
            <person name="Begovic E."/>
            <person name="Chapman J."/>
            <person name="Putnam N.H."/>
            <person name="Hellsten U."/>
            <person name="Kawashima T."/>
            <person name="Kuo A."/>
            <person name="Mitros T."/>
            <person name="Salamov A."/>
            <person name="Carpenter M.L."/>
            <person name="Signorovitch A.Y."/>
            <person name="Moreno M.A."/>
            <person name="Kamm K."/>
            <person name="Grimwood J."/>
            <person name="Schmutz J."/>
            <person name="Shapiro H."/>
            <person name="Grigoriev I.V."/>
            <person name="Buss L.W."/>
            <person name="Schierwater B."/>
            <person name="Dellaporta S.L."/>
            <person name="Rokhsar D.S."/>
        </authorList>
    </citation>
    <scope>NUCLEOTIDE SEQUENCE [LARGE SCALE GENOMIC DNA]</scope>
    <source>
        <strain evidence="1 2">Grell-BS-1999</strain>
    </source>
</reference>
<evidence type="ECO:0000313" key="2">
    <source>
        <dbReference type="Proteomes" id="UP000009022"/>
    </source>
</evidence>
<gene>
    <name evidence="1" type="ORF">TRIADDRAFT_60791</name>
</gene>